<dbReference type="SUPFAM" id="SSF82185">
    <property type="entry name" value="Histone H3 K4-specific methyltransferase SET7/9 N-terminal domain"/>
    <property type="match status" value="1"/>
</dbReference>
<dbReference type="GO" id="GO:0016740">
    <property type="term" value="F:transferase activity"/>
    <property type="evidence" value="ECO:0007669"/>
    <property type="project" value="UniProtKB-KW"/>
</dbReference>
<proteinExistence type="predicted"/>
<sequence>MKKIITICALSIATIGFAQKQQPTFKAEGNLVKATYYYEDGKIKTQGFFKDKKLTGEWVRFDKVGNKIQLAYYNAGKKVGKWFVWSKASLKEINYEDNAIASVNVWKPESKVAINEDK</sequence>
<keyword evidence="2" id="KW-1185">Reference proteome</keyword>
<dbReference type="EMBL" id="MSCN01000001">
    <property type="protein sequence ID" value="PQJ79484.1"/>
    <property type="molecule type" value="Genomic_DNA"/>
</dbReference>
<dbReference type="AlphaFoldDB" id="A0A2S7WPH2"/>
<protein>
    <submittedName>
        <fullName evidence="1">Nicotinic acid mononucleotide adenyltransferase</fullName>
    </submittedName>
</protein>
<evidence type="ECO:0000313" key="2">
    <source>
        <dbReference type="Proteomes" id="UP000238882"/>
    </source>
</evidence>
<keyword evidence="1" id="KW-0808">Transferase</keyword>
<reference evidence="1 2" key="1">
    <citation type="submission" date="2016-12" db="EMBL/GenBank/DDBJ databases">
        <title>Trade-off between light-utilization and light-protection in marine flavobacteria.</title>
        <authorList>
            <person name="Kumagai Y."/>
            <person name="Yoshizawa S."/>
            <person name="Kogure K."/>
            <person name="Iwasaki W."/>
        </authorList>
    </citation>
    <scope>NUCLEOTIDE SEQUENCE [LARGE SCALE GENOMIC DNA]</scope>
    <source>
        <strain evidence="1 2">NBRC 108759</strain>
    </source>
</reference>
<gene>
    <name evidence="1" type="ORF">BTO18_10005</name>
</gene>
<dbReference type="Gene3D" id="2.20.110.10">
    <property type="entry name" value="Histone H3 K4-specific methyltransferase SET7/9 N-terminal domain"/>
    <property type="match status" value="1"/>
</dbReference>
<name>A0A2S7WPH2_9FLAO</name>
<accession>A0A2S7WPH2</accession>
<organism evidence="1 2">
    <name type="scientific">Polaribacter porphyrae</name>
    <dbReference type="NCBI Taxonomy" id="1137780"/>
    <lineage>
        <taxon>Bacteria</taxon>
        <taxon>Pseudomonadati</taxon>
        <taxon>Bacteroidota</taxon>
        <taxon>Flavobacteriia</taxon>
        <taxon>Flavobacteriales</taxon>
        <taxon>Flavobacteriaceae</taxon>
    </lineage>
</organism>
<dbReference type="Proteomes" id="UP000238882">
    <property type="component" value="Unassembled WGS sequence"/>
</dbReference>
<dbReference type="RefSeq" id="WP_105016080.1">
    <property type="nucleotide sequence ID" value="NZ_MSCN01000001.1"/>
</dbReference>
<comment type="caution">
    <text evidence="1">The sequence shown here is derived from an EMBL/GenBank/DDBJ whole genome shotgun (WGS) entry which is preliminary data.</text>
</comment>
<evidence type="ECO:0000313" key="1">
    <source>
        <dbReference type="EMBL" id="PQJ79484.1"/>
    </source>
</evidence>
<dbReference type="OrthoDB" id="1467310at2"/>